<keyword evidence="6 8" id="KW-0472">Membrane</keyword>
<evidence type="ECO:0000259" key="9">
    <source>
        <dbReference type="Pfam" id="PF13813"/>
    </source>
</evidence>
<proteinExistence type="inferred from homology"/>
<dbReference type="Pfam" id="PF13813">
    <property type="entry name" value="MBOAT_2"/>
    <property type="match status" value="1"/>
</dbReference>
<gene>
    <name evidence="10" type="ORF">ASPGLDRAFT_1134175</name>
</gene>
<evidence type="ECO:0000256" key="4">
    <source>
        <dbReference type="ARBA" id="ARBA00022692"/>
    </source>
</evidence>
<dbReference type="PANTHER" id="PTHR31595">
    <property type="entry name" value="LONG-CHAIN-ALCOHOL O-FATTY-ACYLTRANSFERASE 3-RELATED"/>
    <property type="match status" value="1"/>
</dbReference>
<reference evidence="11" key="1">
    <citation type="journal article" date="2017" name="Genome Biol.">
        <title>Comparative genomics reveals high biological diversity and specific adaptations in the industrially and medically important fungal genus Aspergillus.</title>
        <authorList>
            <person name="de Vries R.P."/>
            <person name="Riley R."/>
            <person name="Wiebenga A."/>
            <person name="Aguilar-Osorio G."/>
            <person name="Amillis S."/>
            <person name="Uchima C.A."/>
            <person name="Anderluh G."/>
            <person name="Asadollahi M."/>
            <person name="Askin M."/>
            <person name="Barry K."/>
            <person name="Battaglia E."/>
            <person name="Bayram O."/>
            <person name="Benocci T."/>
            <person name="Braus-Stromeyer S.A."/>
            <person name="Caldana C."/>
            <person name="Canovas D."/>
            <person name="Cerqueira G.C."/>
            <person name="Chen F."/>
            <person name="Chen W."/>
            <person name="Choi C."/>
            <person name="Clum A."/>
            <person name="Dos Santos R.A."/>
            <person name="Damasio A.R."/>
            <person name="Diallinas G."/>
            <person name="Emri T."/>
            <person name="Fekete E."/>
            <person name="Flipphi M."/>
            <person name="Freyberg S."/>
            <person name="Gallo A."/>
            <person name="Gournas C."/>
            <person name="Habgood R."/>
            <person name="Hainaut M."/>
            <person name="Harispe M.L."/>
            <person name="Henrissat B."/>
            <person name="Hilden K.S."/>
            <person name="Hope R."/>
            <person name="Hossain A."/>
            <person name="Karabika E."/>
            <person name="Karaffa L."/>
            <person name="Karanyi Z."/>
            <person name="Krasevec N."/>
            <person name="Kuo A."/>
            <person name="Kusch H."/>
            <person name="LaButti K."/>
            <person name="Lagendijk E.L."/>
            <person name="Lapidus A."/>
            <person name="Levasseur A."/>
            <person name="Lindquist E."/>
            <person name="Lipzen A."/>
            <person name="Logrieco A.F."/>
            <person name="MacCabe A."/>
            <person name="Maekelae M.R."/>
            <person name="Malavazi I."/>
            <person name="Melin P."/>
            <person name="Meyer V."/>
            <person name="Mielnichuk N."/>
            <person name="Miskei M."/>
            <person name="Molnar A.P."/>
            <person name="Mule G."/>
            <person name="Ngan C.Y."/>
            <person name="Orejas M."/>
            <person name="Orosz E."/>
            <person name="Ouedraogo J.P."/>
            <person name="Overkamp K.M."/>
            <person name="Park H.-S."/>
            <person name="Perrone G."/>
            <person name="Piumi F."/>
            <person name="Punt P.J."/>
            <person name="Ram A.F."/>
            <person name="Ramon A."/>
            <person name="Rauscher S."/>
            <person name="Record E."/>
            <person name="Riano-Pachon D.M."/>
            <person name="Robert V."/>
            <person name="Roehrig J."/>
            <person name="Ruller R."/>
            <person name="Salamov A."/>
            <person name="Salih N.S."/>
            <person name="Samson R.A."/>
            <person name="Sandor E."/>
            <person name="Sanguinetti M."/>
            <person name="Schuetze T."/>
            <person name="Sepcic K."/>
            <person name="Shelest E."/>
            <person name="Sherlock G."/>
            <person name="Sophianopoulou V."/>
            <person name="Squina F.M."/>
            <person name="Sun H."/>
            <person name="Susca A."/>
            <person name="Todd R.B."/>
            <person name="Tsang A."/>
            <person name="Unkles S.E."/>
            <person name="van de Wiele N."/>
            <person name="van Rossen-Uffink D."/>
            <person name="Oliveira J.V."/>
            <person name="Vesth T.C."/>
            <person name="Visser J."/>
            <person name="Yu J.-H."/>
            <person name="Zhou M."/>
            <person name="Andersen M.R."/>
            <person name="Archer D.B."/>
            <person name="Baker S.E."/>
            <person name="Benoit I."/>
            <person name="Brakhage A.A."/>
            <person name="Braus G.H."/>
            <person name="Fischer R."/>
            <person name="Frisvad J.C."/>
            <person name="Goldman G.H."/>
            <person name="Houbraken J."/>
            <person name="Oakley B."/>
            <person name="Pocsi I."/>
            <person name="Scazzocchio C."/>
            <person name="Seiboth B."/>
            <person name="vanKuyk P.A."/>
            <person name="Wortman J."/>
            <person name="Dyer P.S."/>
            <person name="Grigoriev I.V."/>
        </authorList>
    </citation>
    <scope>NUCLEOTIDE SEQUENCE [LARGE SCALE GENOMIC DNA]</scope>
    <source>
        <strain evidence="11">CBS 516.65</strain>
    </source>
</reference>
<dbReference type="VEuPathDB" id="FungiDB:ASPGLDRAFT_1134175"/>
<organism evidence="10 11">
    <name type="scientific">Aspergillus glaucus CBS 516.65</name>
    <dbReference type="NCBI Taxonomy" id="1160497"/>
    <lineage>
        <taxon>Eukaryota</taxon>
        <taxon>Fungi</taxon>
        <taxon>Dikarya</taxon>
        <taxon>Ascomycota</taxon>
        <taxon>Pezizomycotina</taxon>
        <taxon>Eurotiomycetes</taxon>
        <taxon>Eurotiomycetidae</taxon>
        <taxon>Eurotiales</taxon>
        <taxon>Aspergillaceae</taxon>
        <taxon>Aspergillus</taxon>
        <taxon>Aspergillus subgen. Aspergillus</taxon>
    </lineage>
</organism>
<dbReference type="GeneID" id="34455873"/>
<evidence type="ECO:0000256" key="2">
    <source>
        <dbReference type="ARBA" id="ARBA00007282"/>
    </source>
</evidence>
<dbReference type="PANTHER" id="PTHR31595:SF67">
    <property type="entry name" value="WAX SYNTHASE DOMAIN-CONTAINING PROTEIN"/>
    <property type="match status" value="1"/>
</dbReference>
<dbReference type="Proteomes" id="UP000184300">
    <property type="component" value="Unassembled WGS sequence"/>
</dbReference>
<feature type="transmembrane region" description="Helical" evidence="8">
    <location>
        <begin position="111"/>
        <end position="130"/>
    </location>
</feature>
<dbReference type="EMBL" id="KV878891">
    <property type="protein sequence ID" value="OJJ87153.1"/>
    <property type="molecule type" value="Genomic_DNA"/>
</dbReference>
<accession>A0A1L9VTA6</accession>
<evidence type="ECO:0000256" key="6">
    <source>
        <dbReference type="ARBA" id="ARBA00023136"/>
    </source>
</evidence>
<dbReference type="RefSeq" id="XP_022403842.1">
    <property type="nucleotide sequence ID" value="XM_022539612.1"/>
</dbReference>
<dbReference type="STRING" id="1160497.A0A1L9VTA6"/>
<evidence type="ECO:0000256" key="1">
    <source>
        <dbReference type="ARBA" id="ARBA00004141"/>
    </source>
</evidence>
<keyword evidence="4 8" id="KW-0812">Transmembrane</keyword>
<evidence type="ECO:0000313" key="11">
    <source>
        <dbReference type="Proteomes" id="UP000184300"/>
    </source>
</evidence>
<evidence type="ECO:0000256" key="3">
    <source>
        <dbReference type="ARBA" id="ARBA00022679"/>
    </source>
</evidence>
<dbReference type="AlphaFoldDB" id="A0A1L9VTA6"/>
<keyword evidence="11" id="KW-1185">Reference proteome</keyword>
<dbReference type="GO" id="GO:0016020">
    <property type="term" value="C:membrane"/>
    <property type="evidence" value="ECO:0007669"/>
    <property type="project" value="UniProtKB-SubCell"/>
</dbReference>
<evidence type="ECO:0000256" key="5">
    <source>
        <dbReference type="ARBA" id="ARBA00022989"/>
    </source>
</evidence>
<feature type="compositionally biased region" description="Basic and acidic residues" evidence="7">
    <location>
        <begin position="187"/>
        <end position="204"/>
    </location>
</feature>
<feature type="transmembrane region" description="Helical" evidence="8">
    <location>
        <begin position="435"/>
        <end position="454"/>
    </location>
</feature>
<name>A0A1L9VTA6_ASPGL</name>
<comment type="similarity">
    <text evidence="2">Belongs to the wax synthase family.</text>
</comment>
<feature type="transmembrane region" description="Helical" evidence="8">
    <location>
        <begin position="82"/>
        <end position="99"/>
    </location>
</feature>
<feature type="compositionally biased region" description="Polar residues" evidence="7">
    <location>
        <begin position="170"/>
        <end position="185"/>
    </location>
</feature>
<sequence>MYKVNSIPAFKTQKLEYKLHQLSLMIHTSPIYHNALAQRFQGRLDTLIEHGDIKPFFLWHMLVLFGLPLSALLVLHHDGSRFIRRSVFALILGVAFDLIKYRRSQLGANGYMLGVLTTYWVIWCAALLIFNDVEKKFKRIERRTAPVNVGPEDSGFIDMDKDGDVDGCDAQTSGSDGGSTPTANQKPDGDSAKRQGSEEPKSQKEVLVWQAYPRPFLHRLNWAFDLLSNMRGPQWNWRVSTMGPLPASVNAQLNPGKRDTSRELNDSEVLDAKTRLKIAFASFVKSYLLLDLVKVLMMRDPYFIGMASPDIPPPFPFNYLSDIPGGVTLYRHMLTGYGVYIALSYGTSFGPPIFLGLSVAFPNFARAITSVPLDAPWLYADTFGPFFKSALEHGLAGCWGRWWHQLFRVGFTNAGRWILSLLPQRLATNNSIRRAVITFVAFSLSGLLHAFGSHTQLGDTKPLGPFMFFILQAAGITIEDTFKRIILPVLLPFKIRRWLRWTGNALFVYFWLTITGGCAADDFARSGMWTTEPIPVSLIRGLDLGVQGEGWWCWKEPWFRRIQGERWWESGLQVL</sequence>
<feature type="domain" description="Wax synthase" evidence="9">
    <location>
        <begin position="382"/>
        <end position="471"/>
    </location>
</feature>
<evidence type="ECO:0000256" key="7">
    <source>
        <dbReference type="SAM" id="MobiDB-lite"/>
    </source>
</evidence>
<dbReference type="OrthoDB" id="2796277at2759"/>
<feature type="transmembrane region" description="Helical" evidence="8">
    <location>
        <begin position="56"/>
        <end position="75"/>
    </location>
</feature>
<keyword evidence="3" id="KW-0808">Transferase</keyword>
<keyword evidence="5 8" id="KW-1133">Transmembrane helix</keyword>
<dbReference type="GO" id="GO:0006629">
    <property type="term" value="P:lipid metabolic process"/>
    <property type="evidence" value="ECO:0007669"/>
    <property type="project" value="InterPro"/>
</dbReference>
<dbReference type="GO" id="GO:0008374">
    <property type="term" value="F:O-acyltransferase activity"/>
    <property type="evidence" value="ECO:0007669"/>
    <property type="project" value="InterPro"/>
</dbReference>
<evidence type="ECO:0000313" key="10">
    <source>
        <dbReference type="EMBL" id="OJJ87153.1"/>
    </source>
</evidence>
<dbReference type="InterPro" id="IPR032805">
    <property type="entry name" value="Wax_synthase_dom"/>
</dbReference>
<protein>
    <recommendedName>
        <fullName evidence="9">Wax synthase domain-containing protein</fullName>
    </recommendedName>
</protein>
<feature type="region of interest" description="Disordered" evidence="7">
    <location>
        <begin position="167"/>
        <end position="204"/>
    </location>
</feature>
<comment type="subcellular location">
    <subcellularLocation>
        <location evidence="1">Membrane</location>
        <topology evidence="1">Multi-pass membrane protein</topology>
    </subcellularLocation>
</comment>
<dbReference type="InterPro" id="IPR044851">
    <property type="entry name" value="Wax_synthase"/>
</dbReference>
<evidence type="ECO:0000256" key="8">
    <source>
        <dbReference type="SAM" id="Phobius"/>
    </source>
</evidence>